<dbReference type="Pfam" id="PF23286">
    <property type="entry name" value="LRR_13"/>
    <property type="match status" value="1"/>
</dbReference>
<dbReference type="SMART" id="SM00255">
    <property type="entry name" value="TIR"/>
    <property type="match status" value="1"/>
</dbReference>
<dbReference type="InterPro" id="IPR002182">
    <property type="entry name" value="NB-ARC"/>
</dbReference>
<dbReference type="SUPFAM" id="SSF52200">
    <property type="entry name" value="Toll/Interleukin receptor TIR domain"/>
    <property type="match status" value="1"/>
</dbReference>
<dbReference type="GO" id="GO:0006952">
    <property type="term" value="P:defense response"/>
    <property type="evidence" value="ECO:0007669"/>
    <property type="project" value="InterPro"/>
</dbReference>
<dbReference type="PROSITE" id="PS50104">
    <property type="entry name" value="TIR"/>
    <property type="match status" value="1"/>
</dbReference>
<dbReference type="PANTHER" id="PTHR11017:SF431">
    <property type="entry name" value="ADP-RIBOSYL CYCLASE_CYCLIC ADP-RIBOSE HYDROLASE"/>
    <property type="match status" value="1"/>
</dbReference>
<dbReference type="PRINTS" id="PR00364">
    <property type="entry name" value="DISEASERSIST"/>
</dbReference>
<dbReference type="InterPro" id="IPR032675">
    <property type="entry name" value="LRR_dom_sf"/>
</dbReference>
<dbReference type="InterPro" id="IPR044974">
    <property type="entry name" value="Disease_R_plants"/>
</dbReference>
<dbReference type="Proteomes" id="UP000265566">
    <property type="component" value="Chromosome 8"/>
</dbReference>
<dbReference type="OrthoDB" id="1425460at2759"/>
<keyword evidence="2" id="KW-0677">Repeat</keyword>
<evidence type="ECO:0000256" key="3">
    <source>
        <dbReference type="ARBA" id="ARBA00022821"/>
    </source>
</evidence>
<organism evidence="6">
    <name type="scientific">Medicago truncatula</name>
    <name type="common">Barrel medic</name>
    <name type="synonym">Medicago tribuloides</name>
    <dbReference type="NCBI Taxonomy" id="3880"/>
    <lineage>
        <taxon>Eukaryota</taxon>
        <taxon>Viridiplantae</taxon>
        <taxon>Streptophyta</taxon>
        <taxon>Embryophyta</taxon>
        <taxon>Tracheophyta</taxon>
        <taxon>Spermatophyta</taxon>
        <taxon>Magnoliopsida</taxon>
        <taxon>eudicotyledons</taxon>
        <taxon>Gunneridae</taxon>
        <taxon>Pentapetalae</taxon>
        <taxon>rosids</taxon>
        <taxon>fabids</taxon>
        <taxon>Fabales</taxon>
        <taxon>Fabaceae</taxon>
        <taxon>Papilionoideae</taxon>
        <taxon>50 kb inversion clade</taxon>
        <taxon>NPAAA clade</taxon>
        <taxon>Hologalegina</taxon>
        <taxon>IRL clade</taxon>
        <taxon>Trifolieae</taxon>
        <taxon>Medicago</taxon>
    </lineage>
</organism>
<dbReference type="Gramene" id="rna46583">
    <property type="protein sequence ID" value="RHN40434.1"/>
    <property type="gene ID" value="gene46583"/>
</dbReference>
<evidence type="ECO:0000256" key="2">
    <source>
        <dbReference type="ARBA" id="ARBA00022737"/>
    </source>
</evidence>
<evidence type="ECO:0000313" key="6">
    <source>
        <dbReference type="EMBL" id="RHN40434.1"/>
    </source>
</evidence>
<dbReference type="Pfam" id="PF00931">
    <property type="entry name" value="NB-ARC"/>
    <property type="match status" value="1"/>
</dbReference>
<dbReference type="AlphaFoldDB" id="A0A396GLJ0"/>
<evidence type="ECO:0000256" key="4">
    <source>
        <dbReference type="ARBA" id="ARBA00023027"/>
    </source>
</evidence>
<dbReference type="Gene3D" id="3.40.50.300">
    <property type="entry name" value="P-loop containing nucleotide triphosphate hydrolases"/>
    <property type="match status" value="1"/>
</dbReference>
<sequence length="1052" mass="120495">MPGRASFNYDVFLSFRGEDTRYNFTGNLYNALNQRGIHTFFDDKEIRKGEEITQKLLKSIEESRISIVVLSKHYAFSSFCLKELTAILECYEKNKTNRLFLPVFYDVDPSDVRHCRGSFAEGMAKQEERFKNDMELVDKWRTSLHKAALEKTAEIAGYTFKIGDGYEYLLIERILKEVSQKINRRLLHVANYPVGLKSRMDKVKSHLNLGSDDVVHMIGIWGTGGIGKSTIARAVYNSISDQFDGFCCFLENVRENSEKYGLVHLQERVLSEIFRDEITLGNLSNGKSTMESRLCGKKVLLVLDDVDQTGQLQAIVGEPNWLCLGSRVIITTRNSGLLRKHNVNITYDVEELSENEARQLLTWNAFKVDKADTRYTTILDRAMGYASRLPLALEVIGSNLFKKGEEECMRTLDQYDKHTDKEIDDILKVSYVSLDEDEKKVFLDIACCFEGCKLSDVENILHAHHGSPMRLSIESLIEKSLIKIDDYLVTLHQLIRDMGRDIVRQESQEPAERSRLWFWEEVVQVLEQKKGTSNIHILILDFPKDEAHLQGPNGEVVNWDGEAFKKMDKLKTLIIRNGHFSTGPTHLPDSLRVLKWQGYHSPSLPCYFYPMKLSVLELPDSHLESCEPIQAFTNLRILNLSNSESITHIPDVSRVENLETLSFRDCVNLTEIDESVGRLGHLKILDASGCKNLKTFPPIILTSLEQLNLSHCSILERFPEILGKMEQITELRITGSFIKRYPFSIQKLARLQKLKLQMCGMVQLPSSIFMLPELSLMHISECQGLVLSEEDKSKEMASKSSNVDHLVLSDCNISTDFLPKGLTHFSNVKDLNLSKNNFTTLHAWIKDCHFLRNLTLDDCNQLQEIKGIPRKLEKLSLKGCKFLRCLDLAVLPDCTAECCSLKELILDDCRCLLEIKGLPKNLDNFSAKSCTSLTSHSMNMLFNKEWVEAGNKMFVFPGKKIPEWFSHSARGGSMSFWFCNKFPAISLCLVIELADEQSIELKFRPKVFINNIQSPVCQRVYEFMIETDHILLLKFEDVDIVFEDDKWYRVDV</sequence>
<keyword evidence="4" id="KW-0520">NAD</keyword>
<dbReference type="FunFam" id="3.40.50.10140:FF:000007">
    <property type="entry name" value="Disease resistance protein (TIR-NBS-LRR class)"/>
    <property type="match status" value="1"/>
</dbReference>
<dbReference type="SUPFAM" id="SSF52540">
    <property type="entry name" value="P-loop containing nucleoside triphosphate hydrolases"/>
    <property type="match status" value="1"/>
</dbReference>
<keyword evidence="1" id="KW-0433">Leucine-rich repeat</keyword>
<gene>
    <name evidence="6" type="ORF">MtrunA17_Chr8g0354681</name>
</gene>
<dbReference type="InterPro" id="IPR058546">
    <property type="entry name" value="RPS4B/Roq1-like_LRR"/>
</dbReference>
<accession>A0A396GLJ0</accession>
<dbReference type="GO" id="GO:0043531">
    <property type="term" value="F:ADP binding"/>
    <property type="evidence" value="ECO:0007669"/>
    <property type="project" value="InterPro"/>
</dbReference>
<comment type="caution">
    <text evidence="6">The sequence shown here is derived from an EMBL/GenBank/DDBJ whole genome shotgun (WGS) entry which is preliminary data.</text>
</comment>
<keyword evidence="6" id="KW-0378">Hydrolase</keyword>
<protein>
    <submittedName>
        <fullName evidence="6">Putative TIR domain, P-loop containing nucleoside triphosphate hydrolase</fullName>
    </submittedName>
</protein>
<dbReference type="Pfam" id="PF23282">
    <property type="entry name" value="WHD_ROQ1"/>
    <property type="match status" value="1"/>
</dbReference>
<dbReference type="InterPro" id="IPR042197">
    <property type="entry name" value="Apaf_helical"/>
</dbReference>
<name>A0A396GLJ0_MEDTR</name>
<dbReference type="GO" id="GO:0016787">
    <property type="term" value="F:hydrolase activity"/>
    <property type="evidence" value="ECO:0007669"/>
    <property type="project" value="UniProtKB-KW"/>
</dbReference>
<keyword evidence="3" id="KW-0611">Plant defense</keyword>
<dbReference type="EMBL" id="PSQE01000008">
    <property type="protein sequence ID" value="RHN40434.1"/>
    <property type="molecule type" value="Genomic_DNA"/>
</dbReference>
<reference evidence="6" key="1">
    <citation type="journal article" date="2018" name="Nat. Plants">
        <title>Whole-genome landscape of Medicago truncatula symbiotic genes.</title>
        <authorList>
            <person name="Pecrix Y."/>
            <person name="Gamas P."/>
            <person name="Carrere S."/>
        </authorList>
    </citation>
    <scope>NUCLEOTIDE SEQUENCE</scope>
    <source>
        <tissue evidence="6">Leaves</tissue>
    </source>
</reference>
<dbReference type="InterPro" id="IPR035897">
    <property type="entry name" value="Toll_tir_struct_dom_sf"/>
</dbReference>
<dbReference type="InterPro" id="IPR058192">
    <property type="entry name" value="WHD_ROQ1-like"/>
</dbReference>
<dbReference type="Gene3D" id="3.40.50.10140">
    <property type="entry name" value="Toll/interleukin-1 receptor homology (TIR) domain"/>
    <property type="match status" value="1"/>
</dbReference>
<evidence type="ECO:0000259" key="5">
    <source>
        <dbReference type="PROSITE" id="PS50104"/>
    </source>
</evidence>
<proteinExistence type="predicted"/>
<dbReference type="Gene3D" id="3.80.10.10">
    <property type="entry name" value="Ribonuclease Inhibitor"/>
    <property type="match status" value="2"/>
</dbReference>
<evidence type="ECO:0000256" key="1">
    <source>
        <dbReference type="ARBA" id="ARBA00022614"/>
    </source>
</evidence>
<dbReference type="Gene3D" id="1.10.8.430">
    <property type="entry name" value="Helical domain of apoptotic protease-activating factors"/>
    <property type="match status" value="1"/>
</dbReference>
<dbReference type="InterPro" id="IPR000157">
    <property type="entry name" value="TIR_dom"/>
</dbReference>
<dbReference type="Pfam" id="PF01582">
    <property type="entry name" value="TIR"/>
    <property type="match status" value="1"/>
</dbReference>
<dbReference type="SUPFAM" id="SSF52058">
    <property type="entry name" value="L domain-like"/>
    <property type="match status" value="1"/>
</dbReference>
<dbReference type="PANTHER" id="PTHR11017">
    <property type="entry name" value="LEUCINE-RICH REPEAT-CONTAINING PROTEIN"/>
    <property type="match status" value="1"/>
</dbReference>
<feature type="domain" description="TIR" evidence="5">
    <location>
        <begin position="7"/>
        <end position="182"/>
    </location>
</feature>
<dbReference type="GO" id="GO:0007165">
    <property type="term" value="P:signal transduction"/>
    <property type="evidence" value="ECO:0007669"/>
    <property type="project" value="InterPro"/>
</dbReference>
<dbReference type="InterPro" id="IPR027417">
    <property type="entry name" value="P-loop_NTPase"/>
</dbReference>